<gene>
    <name evidence="3" type="ORF">MECH1_V1_3134</name>
</gene>
<evidence type="ECO:0000259" key="2">
    <source>
        <dbReference type="Pfam" id="PF13441"/>
    </source>
</evidence>
<evidence type="ECO:0000313" key="4">
    <source>
        <dbReference type="Proteomes" id="UP001497493"/>
    </source>
</evidence>
<feature type="signal peptide" evidence="1">
    <location>
        <begin position="1"/>
        <end position="21"/>
    </location>
</feature>
<accession>A0ABM9NMR3</accession>
<evidence type="ECO:0000256" key="1">
    <source>
        <dbReference type="SAM" id="SignalP"/>
    </source>
</evidence>
<feature type="chain" id="PRO_5045042753" evidence="1">
    <location>
        <begin position="22"/>
        <end position="94"/>
    </location>
</feature>
<name>A0ABM9NMR3_9GAMM</name>
<evidence type="ECO:0000313" key="3">
    <source>
        <dbReference type="EMBL" id="CAL1241910.1"/>
    </source>
</evidence>
<keyword evidence="4" id="KW-1185">Reference proteome</keyword>
<dbReference type="InterPro" id="IPR027367">
    <property type="entry name" value="Gly-zipper_YMGG"/>
</dbReference>
<dbReference type="Pfam" id="PF13441">
    <property type="entry name" value="Gly-zipper_YMGG"/>
    <property type="match status" value="1"/>
</dbReference>
<feature type="domain" description="YMGG-like Gly-zipper" evidence="2">
    <location>
        <begin position="28"/>
        <end position="63"/>
    </location>
</feature>
<keyword evidence="1" id="KW-0732">Signal</keyword>
<dbReference type="RefSeq" id="WP_348758381.1">
    <property type="nucleotide sequence ID" value="NZ_OZ026884.1"/>
</dbReference>
<reference evidence="3 4" key="1">
    <citation type="submission" date="2024-04" db="EMBL/GenBank/DDBJ databases">
        <authorList>
            <person name="Cremers G."/>
        </authorList>
    </citation>
    <scope>NUCLEOTIDE SEQUENCE [LARGE SCALE GENOMIC DNA]</scope>
    <source>
        <strain evidence="3">MeCH1-AG</strain>
    </source>
</reference>
<organism evidence="3 4">
    <name type="scientific">Candidatus Methylocalor cossyra</name>
    <dbReference type="NCBI Taxonomy" id="3108543"/>
    <lineage>
        <taxon>Bacteria</taxon>
        <taxon>Pseudomonadati</taxon>
        <taxon>Pseudomonadota</taxon>
        <taxon>Gammaproteobacteria</taxon>
        <taxon>Methylococcales</taxon>
        <taxon>Methylococcaceae</taxon>
        <taxon>Candidatus Methylocalor</taxon>
    </lineage>
</organism>
<dbReference type="PROSITE" id="PS51257">
    <property type="entry name" value="PROKAR_LIPOPROTEIN"/>
    <property type="match status" value="1"/>
</dbReference>
<dbReference type="EMBL" id="OZ026884">
    <property type="protein sequence ID" value="CAL1241910.1"/>
    <property type="molecule type" value="Genomic_DNA"/>
</dbReference>
<protein>
    <submittedName>
        <fullName evidence="3">OmpA family protein</fullName>
    </submittedName>
</protein>
<sequence>MKSRILLGCLGAAVVSGCAGMTPTQQRVLSGTAGTTAAGAAIGAIAGNAGMGAAIGAGAGLVGSYLYDQHKQTEQRAFQQGYQQGRQKQPPAAP</sequence>
<dbReference type="Proteomes" id="UP001497493">
    <property type="component" value="Chromosome"/>
</dbReference>
<proteinExistence type="predicted"/>